<sequence>MGGEMPGTDDEGHSAPAPASASGFPPSAPPYYQQQQQQYGTFGAPSASGEFPQPAVGFPQPAPPPGFRNYPPPPPPSYAVYPPLQAYSAAAPYYAQGYQAVQGFTCCNCHVAWCHKRSGGVVSWM</sequence>
<feature type="compositionally biased region" description="Low complexity" evidence="1">
    <location>
        <begin position="14"/>
        <end position="39"/>
    </location>
</feature>
<evidence type="ECO:0000313" key="2">
    <source>
        <dbReference type="EMBL" id="VAH62496.1"/>
    </source>
</evidence>
<dbReference type="Proteomes" id="UP000324705">
    <property type="component" value="Chromosome 3A"/>
</dbReference>
<protein>
    <submittedName>
        <fullName evidence="2">Uncharacterized protein</fullName>
    </submittedName>
</protein>
<dbReference type="AlphaFoldDB" id="A0A9R0RLC1"/>
<feature type="region of interest" description="Disordered" evidence="1">
    <location>
        <begin position="1"/>
        <end position="74"/>
    </location>
</feature>
<proteinExistence type="predicted"/>
<organism evidence="2 3">
    <name type="scientific">Triticum turgidum subsp. durum</name>
    <name type="common">Durum wheat</name>
    <name type="synonym">Triticum durum</name>
    <dbReference type="NCBI Taxonomy" id="4567"/>
    <lineage>
        <taxon>Eukaryota</taxon>
        <taxon>Viridiplantae</taxon>
        <taxon>Streptophyta</taxon>
        <taxon>Embryophyta</taxon>
        <taxon>Tracheophyta</taxon>
        <taxon>Spermatophyta</taxon>
        <taxon>Magnoliopsida</taxon>
        <taxon>Liliopsida</taxon>
        <taxon>Poales</taxon>
        <taxon>Poaceae</taxon>
        <taxon>BOP clade</taxon>
        <taxon>Pooideae</taxon>
        <taxon>Triticodae</taxon>
        <taxon>Triticeae</taxon>
        <taxon>Triticinae</taxon>
        <taxon>Triticum</taxon>
    </lineage>
</organism>
<reference evidence="2 3" key="1">
    <citation type="submission" date="2017-09" db="EMBL/GenBank/DDBJ databases">
        <authorList>
            <consortium name="International Durum Wheat Genome Sequencing Consortium (IDWGSC)"/>
            <person name="Milanesi L."/>
        </authorList>
    </citation>
    <scope>NUCLEOTIDE SEQUENCE [LARGE SCALE GENOMIC DNA]</scope>
    <source>
        <strain evidence="3">cv. Svevo</strain>
    </source>
</reference>
<keyword evidence="3" id="KW-1185">Reference proteome</keyword>
<dbReference type="EMBL" id="LT934115">
    <property type="protein sequence ID" value="VAH62496.1"/>
    <property type="molecule type" value="Genomic_DNA"/>
</dbReference>
<dbReference type="Gramene" id="TRITD3Av1G166060.6">
    <property type="protein sequence ID" value="TRITD3Av1G166060.6"/>
    <property type="gene ID" value="TRITD3Av1G166060"/>
</dbReference>
<evidence type="ECO:0000313" key="3">
    <source>
        <dbReference type="Proteomes" id="UP000324705"/>
    </source>
</evidence>
<evidence type="ECO:0000256" key="1">
    <source>
        <dbReference type="SAM" id="MobiDB-lite"/>
    </source>
</evidence>
<feature type="compositionally biased region" description="Pro residues" evidence="1">
    <location>
        <begin position="60"/>
        <end position="74"/>
    </location>
</feature>
<name>A0A9R0RLC1_TRITD</name>
<accession>A0A9R0RLC1</accession>
<gene>
    <name evidence="2" type="ORF">TRITD_3Av1G166060</name>
</gene>